<keyword evidence="11 15" id="KW-0472">Membrane</keyword>
<evidence type="ECO:0000256" key="12">
    <source>
        <dbReference type="ARBA" id="ARBA00023214"/>
    </source>
</evidence>
<dbReference type="Gene3D" id="1.10.3080.10">
    <property type="entry name" value="Clc chloride channel"/>
    <property type="match status" value="1"/>
</dbReference>
<feature type="transmembrane region" description="Helical" evidence="15">
    <location>
        <begin position="321"/>
        <end position="346"/>
    </location>
</feature>
<dbReference type="SUPFAM" id="SSF57667">
    <property type="entry name" value="beta-beta-alpha zinc fingers"/>
    <property type="match status" value="4"/>
</dbReference>
<dbReference type="OrthoDB" id="428525at2759"/>
<dbReference type="InterPro" id="IPR051280">
    <property type="entry name" value="Cl-channel/antiporter"/>
</dbReference>
<dbReference type="PRINTS" id="PR00762">
    <property type="entry name" value="CLCHANNEL"/>
</dbReference>
<protein>
    <recommendedName>
        <fullName evidence="15">Chloride channel protein</fullName>
    </recommendedName>
</protein>
<evidence type="ECO:0000256" key="9">
    <source>
        <dbReference type="ARBA" id="ARBA00023065"/>
    </source>
</evidence>
<reference evidence="18 19" key="1">
    <citation type="journal article" date="2013" name="Genome Biol.">
        <title>Draft genome of the mountain pine beetle, Dendroctonus ponderosae Hopkins, a major forest pest.</title>
        <authorList>
            <person name="Keeling C.I."/>
            <person name="Yuen M.M."/>
            <person name="Liao N.Y."/>
            <person name="Docking T.R."/>
            <person name="Chan S.K."/>
            <person name="Taylor G.A."/>
            <person name="Palmquist D.L."/>
            <person name="Jackman S.D."/>
            <person name="Nguyen A."/>
            <person name="Li M."/>
            <person name="Henderson H."/>
            <person name="Janes J.K."/>
            <person name="Zhao Y."/>
            <person name="Pandoh P."/>
            <person name="Moore R."/>
            <person name="Sperling F.A."/>
            <person name="Huber D.P."/>
            <person name="Birol I."/>
            <person name="Jones S.J."/>
            <person name="Bohlmann J."/>
        </authorList>
    </citation>
    <scope>NUCLEOTIDE SEQUENCE</scope>
</reference>
<dbReference type="PROSITE" id="PS51371">
    <property type="entry name" value="CBS"/>
    <property type="match status" value="1"/>
</dbReference>
<dbReference type="Proteomes" id="UP000030742">
    <property type="component" value="Unassembled WGS sequence"/>
</dbReference>
<feature type="transmembrane region" description="Helical" evidence="15">
    <location>
        <begin position="131"/>
        <end position="152"/>
    </location>
</feature>
<dbReference type="GO" id="GO:0005254">
    <property type="term" value="F:chloride channel activity"/>
    <property type="evidence" value="ECO:0007669"/>
    <property type="project" value="UniProtKB-UniRule"/>
</dbReference>
<keyword evidence="10 14" id="KW-0129">CBS domain</keyword>
<dbReference type="InterPro" id="IPR014743">
    <property type="entry name" value="Cl-channel_core"/>
</dbReference>
<evidence type="ECO:0000259" key="17">
    <source>
        <dbReference type="PROSITE" id="PS51371"/>
    </source>
</evidence>
<feature type="domain" description="C2H2-type" evidence="16">
    <location>
        <begin position="982"/>
        <end position="1009"/>
    </location>
</feature>
<dbReference type="SMART" id="SM00116">
    <property type="entry name" value="CBS"/>
    <property type="match status" value="2"/>
</dbReference>
<dbReference type="FunFam" id="3.30.160.60:FF:000100">
    <property type="entry name" value="Zinc finger 45-like"/>
    <property type="match status" value="1"/>
</dbReference>
<evidence type="ECO:0000256" key="10">
    <source>
        <dbReference type="ARBA" id="ARBA00023122"/>
    </source>
</evidence>
<dbReference type="InterPro" id="IPR001807">
    <property type="entry name" value="ClC"/>
</dbReference>
<feature type="domain" description="C2H2-type" evidence="16">
    <location>
        <begin position="954"/>
        <end position="981"/>
    </location>
</feature>
<keyword evidence="8 15" id="KW-1133">Transmembrane helix</keyword>
<sequence>MDDPEDTDAILTQQWSSENLNLLQSVRRRVEISKEKINVGSLNVLSAKYESLDYDTCENYLLLDEERKKGFKFLVQKNIARWFVFLLIGMFTALVACIIDISIEELSEIKYAKLSKYVDNYVIQGALYIPYFYWLLFNIIPVLIGSVLVAYVEPIAAGSGIPQVKCYLNGVNIPRVVRIKTLFVKSIGVICSVVGGLAGGKEGPMIHSGAVIAAGISQGKSTTLNRDFGIFKYFREDHEKRDFVSGGAAAGVAAAFGAPVGGVLFSLEEGTSFWNQSLTWKTFFASIVSTFTLNVVLSAYHGAPGNLSFPGLFNLGEFESFTYQMFEIPFFIIMGAFGGLLGALWNHINYKITVFRMRYVRQPGLKVIEACVVAAVTATAGILMMFLINDCRPRGQDPTKYPTQLYCTDGQYNVLASIWFQTPEASVRSLFHDPPNTHNAFSLAAFVVVYFVLAAWTFGLASSNGLFIPTLLTGAAWGRMVSIGLCYIFPDADIVYPGKYALIGAAAQLGGVVRMTISLTVILMECTGNITFALPLIITVISAKWTGDFFNEGIYDTLIQLAGVPLLPWEPPPVVNNIYASEVMSHPVVTLKCVENVGHVVELLKLTSYNGFPVVDPPLSDQSEVTTYGRIRGLILRSQLIVILKQKLFNETSEHWSEFSASLFRDQYPRYPCIEDLHLEDEEKTYSIDLRPFMNPSPYTVLHSTSLQRMFRLFRGLGLRHLPIVNDVNEFQMDVKTELEVDIKEEFEVVRNIVKVEDKPGEYENDSIDAGINRSTSTNHECGQCRRTFSKSYYLKQHMLSHSVERPFQCDICYLTFKRRHYLDTHRNRHPKKTRAEPNIEPAINGETTEIKHDEVGTLNPANGETLSTYKCHKCNQDFPSSSLLLEHSRLHSNESIFQCDLCNAKLRSEDRFNYHRKLHARQNPIECVICEKSFLCKALLTKHMVTHSEKRPYQCEFCDFRCKYRSQLNFHRNTHTKEKSYHCQYCGKEFLTPPNLYAHLRSHSEELPFECDICYGAFKLKKYLTRHRLTHVKKNFKV</sequence>
<feature type="transmembrane region" description="Helical" evidence="15">
    <location>
        <begin position="530"/>
        <end position="547"/>
    </location>
</feature>
<accession>U4U608</accession>
<feature type="domain" description="C2H2-type" evidence="16">
    <location>
        <begin position="1010"/>
        <end position="1037"/>
    </location>
</feature>
<evidence type="ECO:0000256" key="8">
    <source>
        <dbReference type="ARBA" id="ARBA00022989"/>
    </source>
</evidence>
<comment type="similarity">
    <text evidence="15">Belongs to the chloride channel (TC 2.A.49) family.</text>
</comment>
<gene>
    <name evidence="18" type="ORF">D910_05888</name>
</gene>
<feature type="transmembrane region" description="Helical" evidence="15">
    <location>
        <begin position="278"/>
        <end position="301"/>
    </location>
</feature>
<evidence type="ECO:0000256" key="2">
    <source>
        <dbReference type="ARBA" id="ARBA00022448"/>
    </source>
</evidence>
<dbReference type="STRING" id="77166.U4U608"/>
<feature type="transmembrane region" description="Helical" evidence="15">
    <location>
        <begin position="440"/>
        <end position="459"/>
    </location>
</feature>
<dbReference type="InterPro" id="IPR013087">
    <property type="entry name" value="Znf_C2H2_type"/>
</dbReference>
<keyword evidence="9 15" id="KW-0406">Ion transport</keyword>
<comment type="subcellular location">
    <subcellularLocation>
        <location evidence="1 15">Membrane</location>
        <topology evidence="1 15">Multi-pass membrane protein</topology>
    </subcellularLocation>
</comment>
<evidence type="ECO:0000313" key="18">
    <source>
        <dbReference type="EMBL" id="ERL88502.1"/>
    </source>
</evidence>
<organism evidence="18 19">
    <name type="scientific">Dendroctonus ponderosae</name>
    <name type="common">Mountain pine beetle</name>
    <dbReference type="NCBI Taxonomy" id="77166"/>
    <lineage>
        <taxon>Eukaryota</taxon>
        <taxon>Metazoa</taxon>
        <taxon>Ecdysozoa</taxon>
        <taxon>Arthropoda</taxon>
        <taxon>Hexapoda</taxon>
        <taxon>Insecta</taxon>
        <taxon>Pterygota</taxon>
        <taxon>Neoptera</taxon>
        <taxon>Endopterygota</taxon>
        <taxon>Coleoptera</taxon>
        <taxon>Polyphaga</taxon>
        <taxon>Cucujiformia</taxon>
        <taxon>Curculionidae</taxon>
        <taxon>Scolytinae</taxon>
        <taxon>Dendroctonus</taxon>
    </lineage>
</organism>
<dbReference type="Gene3D" id="3.10.580.10">
    <property type="entry name" value="CBS-domain"/>
    <property type="match status" value="1"/>
</dbReference>
<proteinExistence type="inferred from homology"/>
<feature type="domain" description="C2H2-type" evidence="16">
    <location>
        <begin position="870"/>
        <end position="897"/>
    </location>
</feature>
<evidence type="ECO:0000256" key="4">
    <source>
        <dbReference type="ARBA" id="ARBA00022723"/>
    </source>
</evidence>
<dbReference type="PROSITE" id="PS00028">
    <property type="entry name" value="ZINC_FINGER_C2H2_1"/>
    <property type="match status" value="8"/>
</dbReference>
<evidence type="ECO:0000256" key="1">
    <source>
        <dbReference type="ARBA" id="ARBA00004141"/>
    </source>
</evidence>
<dbReference type="Pfam" id="PF00096">
    <property type="entry name" value="zf-C2H2"/>
    <property type="match status" value="3"/>
</dbReference>
<dbReference type="InterPro" id="IPR000644">
    <property type="entry name" value="CBS_dom"/>
</dbReference>
<dbReference type="GO" id="GO:0005765">
    <property type="term" value="C:lysosomal membrane"/>
    <property type="evidence" value="ECO:0007669"/>
    <property type="project" value="TreeGrafter"/>
</dbReference>
<dbReference type="Pfam" id="PF00654">
    <property type="entry name" value="Voltage_CLC"/>
    <property type="match status" value="1"/>
</dbReference>
<evidence type="ECO:0000256" key="11">
    <source>
        <dbReference type="ARBA" id="ARBA00023136"/>
    </source>
</evidence>
<dbReference type="InterPro" id="IPR036236">
    <property type="entry name" value="Znf_C2H2_sf"/>
</dbReference>
<keyword evidence="7" id="KW-0862">Zinc</keyword>
<dbReference type="Gene3D" id="3.30.160.60">
    <property type="entry name" value="Classic Zinc Finger"/>
    <property type="match status" value="7"/>
</dbReference>
<feature type="domain" description="CBS" evidence="17">
    <location>
        <begin position="584"/>
        <end position="652"/>
    </location>
</feature>
<dbReference type="PROSITE" id="PS50157">
    <property type="entry name" value="ZINC_FINGER_C2H2_2"/>
    <property type="match status" value="8"/>
</dbReference>
<keyword evidence="2 15" id="KW-0813">Transport</keyword>
<keyword evidence="6 13" id="KW-0863">Zinc-finger</keyword>
<dbReference type="AlphaFoldDB" id="U4U608"/>
<keyword evidence="4" id="KW-0479">Metal-binding</keyword>
<feature type="domain" description="C2H2-type" evidence="16">
    <location>
        <begin position="780"/>
        <end position="807"/>
    </location>
</feature>
<dbReference type="SMART" id="SM00355">
    <property type="entry name" value="ZnF_C2H2"/>
    <property type="match status" value="8"/>
</dbReference>
<feature type="transmembrane region" description="Helical" evidence="15">
    <location>
        <begin position="466"/>
        <end position="490"/>
    </location>
</feature>
<evidence type="ECO:0000313" key="19">
    <source>
        <dbReference type="Proteomes" id="UP000030742"/>
    </source>
</evidence>
<dbReference type="SUPFAM" id="SSF54631">
    <property type="entry name" value="CBS-domain pair"/>
    <property type="match status" value="1"/>
</dbReference>
<keyword evidence="5" id="KW-0677">Repeat</keyword>
<dbReference type="CDD" id="cd04591">
    <property type="entry name" value="CBS_pair_voltage-gated_CLC_euk_bac"/>
    <property type="match status" value="1"/>
</dbReference>
<feature type="domain" description="C2H2-type" evidence="16">
    <location>
        <begin position="808"/>
        <end position="835"/>
    </location>
</feature>
<dbReference type="EMBL" id="KB632064">
    <property type="protein sequence ID" value="ERL88502.1"/>
    <property type="molecule type" value="Genomic_DNA"/>
</dbReference>
<evidence type="ECO:0000256" key="7">
    <source>
        <dbReference type="ARBA" id="ARBA00022833"/>
    </source>
</evidence>
<dbReference type="GO" id="GO:0008270">
    <property type="term" value="F:zinc ion binding"/>
    <property type="evidence" value="ECO:0007669"/>
    <property type="project" value="UniProtKB-KW"/>
</dbReference>
<evidence type="ECO:0000256" key="15">
    <source>
        <dbReference type="RuleBase" id="RU361221"/>
    </source>
</evidence>
<feature type="transmembrane region" description="Helical" evidence="15">
    <location>
        <begin position="367"/>
        <end position="388"/>
    </location>
</feature>
<feature type="transmembrane region" description="Helical" evidence="15">
    <location>
        <begin position="243"/>
        <end position="266"/>
    </location>
</feature>
<dbReference type="SUPFAM" id="SSF81340">
    <property type="entry name" value="Clc chloride channel"/>
    <property type="match status" value="1"/>
</dbReference>
<keyword evidence="12 15" id="KW-0868">Chloride</keyword>
<dbReference type="CDD" id="cd03685">
    <property type="entry name" value="ClC_6_like"/>
    <property type="match status" value="1"/>
</dbReference>
<feature type="transmembrane region" description="Helical" evidence="15">
    <location>
        <begin position="182"/>
        <end position="200"/>
    </location>
</feature>
<keyword evidence="3 15" id="KW-0812">Transmembrane</keyword>
<evidence type="ECO:0000256" key="5">
    <source>
        <dbReference type="ARBA" id="ARBA00022737"/>
    </source>
</evidence>
<evidence type="ECO:0000256" key="3">
    <source>
        <dbReference type="ARBA" id="ARBA00022692"/>
    </source>
</evidence>
<evidence type="ECO:0000256" key="14">
    <source>
        <dbReference type="PROSITE-ProRule" id="PRU00703"/>
    </source>
</evidence>
<dbReference type="PANTHER" id="PTHR11689">
    <property type="entry name" value="CHLORIDE CHANNEL PROTEIN CLC FAMILY MEMBER"/>
    <property type="match status" value="1"/>
</dbReference>
<feature type="transmembrane region" description="Helical" evidence="15">
    <location>
        <begin position="82"/>
        <end position="103"/>
    </location>
</feature>
<evidence type="ECO:0000256" key="13">
    <source>
        <dbReference type="PROSITE-ProRule" id="PRU00042"/>
    </source>
</evidence>
<dbReference type="PANTHER" id="PTHR11689:SF136">
    <property type="entry name" value="H(+)_CL(-) EXCHANGE TRANSPORTER 7"/>
    <property type="match status" value="1"/>
</dbReference>
<feature type="domain" description="C2H2-type" evidence="16">
    <location>
        <begin position="926"/>
        <end position="953"/>
    </location>
</feature>
<feature type="domain" description="C2H2-type" evidence="16">
    <location>
        <begin position="898"/>
        <end position="925"/>
    </location>
</feature>
<evidence type="ECO:0000256" key="6">
    <source>
        <dbReference type="ARBA" id="ARBA00022771"/>
    </source>
</evidence>
<dbReference type="InterPro" id="IPR046342">
    <property type="entry name" value="CBS_dom_sf"/>
</dbReference>
<evidence type="ECO:0000259" key="16">
    <source>
        <dbReference type="PROSITE" id="PS50157"/>
    </source>
</evidence>
<name>U4U608_DENPD</name>